<organism evidence="2 3">
    <name type="scientific">Rubus argutus</name>
    <name type="common">Southern blackberry</name>
    <dbReference type="NCBI Taxonomy" id="59490"/>
    <lineage>
        <taxon>Eukaryota</taxon>
        <taxon>Viridiplantae</taxon>
        <taxon>Streptophyta</taxon>
        <taxon>Embryophyta</taxon>
        <taxon>Tracheophyta</taxon>
        <taxon>Spermatophyta</taxon>
        <taxon>Magnoliopsida</taxon>
        <taxon>eudicotyledons</taxon>
        <taxon>Gunneridae</taxon>
        <taxon>Pentapetalae</taxon>
        <taxon>rosids</taxon>
        <taxon>fabids</taxon>
        <taxon>Rosales</taxon>
        <taxon>Rosaceae</taxon>
        <taxon>Rosoideae</taxon>
        <taxon>Rosoideae incertae sedis</taxon>
        <taxon>Rubus</taxon>
    </lineage>
</organism>
<accession>A0AAW1XI11</accession>
<name>A0AAW1XI11_RUBAR</name>
<dbReference type="EMBL" id="JBEDUW010000003">
    <property type="protein sequence ID" value="KAK9935876.1"/>
    <property type="molecule type" value="Genomic_DNA"/>
</dbReference>
<dbReference type="PANTHER" id="PTHR34570">
    <property type="entry name" value="OS03G0593100 PROTEIN"/>
    <property type="match status" value="1"/>
</dbReference>
<evidence type="ECO:0000313" key="3">
    <source>
        <dbReference type="Proteomes" id="UP001457282"/>
    </source>
</evidence>
<dbReference type="Proteomes" id="UP001457282">
    <property type="component" value="Unassembled WGS sequence"/>
</dbReference>
<protein>
    <submittedName>
        <fullName evidence="2">Uncharacterized protein</fullName>
    </submittedName>
</protein>
<feature type="compositionally biased region" description="Acidic residues" evidence="1">
    <location>
        <begin position="137"/>
        <end position="152"/>
    </location>
</feature>
<dbReference type="PANTHER" id="PTHR34570:SF12">
    <property type="entry name" value="EXPRESSED PROTEIN"/>
    <property type="match status" value="1"/>
</dbReference>
<keyword evidence="3" id="KW-1185">Reference proteome</keyword>
<evidence type="ECO:0000256" key="1">
    <source>
        <dbReference type="SAM" id="MobiDB-lite"/>
    </source>
</evidence>
<dbReference type="AlphaFoldDB" id="A0AAW1XI11"/>
<proteinExistence type="predicted"/>
<reference evidence="2 3" key="1">
    <citation type="journal article" date="2023" name="G3 (Bethesda)">
        <title>A chromosome-length genome assembly and annotation of blackberry (Rubus argutus, cv. 'Hillquist').</title>
        <authorList>
            <person name="Bruna T."/>
            <person name="Aryal R."/>
            <person name="Dudchenko O."/>
            <person name="Sargent D.J."/>
            <person name="Mead D."/>
            <person name="Buti M."/>
            <person name="Cavallini A."/>
            <person name="Hytonen T."/>
            <person name="Andres J."/>
            <person name="Pham M."/>
            <person name="Weisz D."/>
            <person name="Mascagni F."/>
            <person name="Usai G."/>
            <person name="Natali L."/>
            <person name="Bassil N."/>
            <person name="Fernandez G.E."/>
            <person name="Lomsadze A."/>
            <person name="Armour M."/>
            <person name="Olukolu B."/>
            <person name="Poorten T."/>
            <person name="Britton C."/>
            <person name="Davik J."/>
            <person name="Ashrafi H."/>
            <person name="Aiden E.L."/>
            <person name="Borodovsky M."/>
            <person name="Worthington M."/>
        </authorList>
    </citation>
    <scope>NUCLEOTIDE SEQUENCE [LARGE SCALE GENOMIC DNA]</scope>
    <source>
        <strain evidence="2">PI 553951</strain>
    </source>
</reference>
<evidence type="ECO:0000313" key="2">
    <source>
        <dbReference type="EMBL" id="KAK9935876.1"/>
    </source>
</evidence>
<comment type="caution">
    <text evidence="2">The sequence shown here is derived from an EMBL/GenBank/DDBJ whole genome shotgun (WGS) entry which is preliminary data.</text>
</comment>
<gene>
    <name evidence="2" type="ORF">M0R45_012750</name>
</gene>
<feature type="region of interest" description="Disordered" evidence="1">
    <location>
        <begin position="124"/>
        <end position="152"/>
    </location>
</feature>
<sequence length="152" mass="17456">MDRESHDASTVLHSSISLLQERFKQLQRVKAMRAEREVQRDFITKSMRMDLNMRYEEPAILFLQPQPDHFVLAHGRGFGSLLSQVSLSLSLWPTLQSQHEAENYIHRGTDTQLPINFWPTVASSPSSDTSSYRFEDSDTDCDSDDVDTSLHL</sequence>